<comment type="caution">
    <text evidence="2">The sequence shown here is derived from an EMBL/GenBank/DDBJ whole genome shotgun (WGS) entry which is preliminary data.</text>
</comment>
<evidence type="ECO:0000313" key="2">
    <source>
        <dbReference type="EMBL" id="KAL3746437.1"/>
    </source>
</evidence>
<organism evidence="2 3">
    <name type="scientific">Eucalyptus globulus</name>
    <name type="common">Tasmanian blue gum</name>
    <dbReference type="NCBI Taxonomy" id="34317"/>
    <lineage>
        <taxon>Eukaryota</taxon>
        <taxon>Viridiplantae</taxon>
        <taxon>Streptophyta</taxon>
        <taxon>Embryophyta</taxon>
        <taxon>Tracheophyta</taxon>
        <taxon>Spermatophyta</taxon>
        <taxon>Magnoliopsida</taxon>
        <taxon>eudicotyledons</taxon>
        <taxon>Gunneridae</taxon>
        <taxon>Pentapetalae</taxon>
        <taxon>rosids</taxon>
        <taxon>malvids</taxon>
        <taxon>Myrtales</taxon>
        <taxon>Myrtaceae</taxon>
        <taxon>Myrtoideae</taxon>
        <taxon>Eucalypteae</taxon>
        <taxon>Eucalyptus</taxon>
    </lineage>
</organism>
<proteinExistence type="predicted"/>
<dbReference type="EMBL" id="JBJKBG010000003">
    <property type="protein sequence ID" value="KAL3746437.1"/>
    <property type="molecule type" value="Genomic_DNA"/>
</dbReference>
<evidence type="ECO:0000259" key="1">
    <source>
        <dbReference type="Pfam" id="PF01582"/>
    </source>
</evidence>
<dbReference type="InterPro" id="IPR035897">
    <property type="entry name" value="Toll_tir_struct_dom_sf"/>
</dbReference>
<dbReference type="Proteomes" id="UP001634007">
    <property type="component" value="Unassembled WGS sequence"/>
</dbReference>
<dbReference type="Gene3D" id="3.40.50.10140">
    <property type="entry name" value="Toll/interleukin-1 receptor homology (TIR) domain"/>
    <property type="match status" value="1"/>
</dbReference>
<dbReference type="Pfam" id="PF01582">
    <property type="entry name" value="TIR"/>
    <property type="match status" value="1"/>
</dbReference>
<dbReference type="InterPro" id="IPR000157">
    <property type="entry name" value="TIR_dom"/>
</dbReference>
<reference evidence="2 3" key="1">
    <citation type="submission" date="2024-11" db="EMBL/GenBank/DDBJ databases">
        <title>Chromosome-level genome assembly of Eucalyptus globulus Labill. provides insights into its genome evolution.</title>
        <authorList>
            <person name="Li X."/>
        </authorList>
    </citation>
    <scope>NUCLEOTIDE SEQUENCE [LARGE SCALE GENOMIC DNA]</scope>
    <source>
        <strain evidence="2">CL2024</strain>
        <tissue evidence="2">Fresh tender leaves</tissue>
    </source>
</reference>
<keyword evidence="3" id="KW-1185">Reference proteome</keyword>
<sequence length="101" mass="11651">MAESRNTRRHKIMPIFYNVPPSEIKYQTKHYGNAIVSHANKKQFNDETINKWKAALSKGEFAKEVLNNVLTELKAAYLEVSDCLVEVDNHVDEIMRMIGTQ</sequence>
<gene>
    <name evidence="2" type="ORF">ACJRO7_015401</name>
</gene>
<accession>A0ABD3L9D7</accession>
<evidence type="ECO:0000313" key="3">
    <source>
        <dbReference type="Proteomes" id="UP001634007"/>
    </source>
</evidence>
<dbReference type="SUPFAM" id="SSF52200">
    <property type="entry name" value="Toll/Interleukin receptor TIR domain"/>
    <property type="match status" value="1"/>
</dbReference>
<name>A0ABD3L9D7_EUCGL</name>
<protein>
    <recommendedName>
        <fullName evidence="1">TIR domain-containing protein</fullName>
    </recommendedName>
</protein>
<feature type="domain" description="TIR" evidence="1">
    <location>
        <begin position="4"/>
        <end position="65"/>
    </location>
</feature>
<dbReference type="AlphaFoldDB" id="A0ABD3L9D7"/>